<comment type="cofactor">
    <cofactor evidence="1">
        <name>(6R)-5,10-methylene-5,6,7,8-tetrahydrofolate</name>
        <dbReference type="ChEBI" id="CHEBI:15636"/>
    </cofactor>
</comment>
<dbReference type="PANTHER" id="PTHR11455">
    <property type="entry name" value="CRYPTOCHROME"/>
    <property type="match status" value="1"/>
</dbReference>
<dbReference type="PROSITE" id="PS51645">
    <property type="entry name" value="PHR_CRY_ALPHA_BETA"/>
    <property type="match status" value="1"/>
</dbReference>
<dbReference type="SUPFAM" id="SSF48173">
    <property type="entry name" value="Cryptochrome/photolyase FAD-binding domain"/>
    <property type="match status" value="1"/>
</dbReference>
<feature type="domain" description="Photolyase/cryptochrome alpha/beta" evidence="5">
    <location>
        <begin position="3"/>
        <end position="137"/>
    </location>
</feature>
<dbReference type="InterPro" id="IPR005101">
    <property type="entry name" value="Cryptochr/Photolyase_FAD-bd"/>
</dbReference>
<dbReference type="Gene3D" id="3.40.50.620">
    <property type="entry name" value="HUPs"/>
    <property type="match status" value="1"/>
</dbReference>
<dbReference type="InterPro" id="IPR014729">
    <property type="entry name" value="Rossmann-like_a/b/a_fold"/>
</dbReference>
<evidence type="ECO:0000313" key="7">
    <source>
        <dbReference type="Proteomes" id="UP000612680"/>
    </source>
</evidence>
<dbReference type="SUPFAM" id="SSF52425">
    <property type="entry name" value="Cryptochrome/photolyase, N-terminal domain"/>
    <property type="match status" value="1"/>
</dbReference>
<accession>A0ABX7I917</accession>
<keyword evidence="3" id="KW-0285">Flavoprotein</keyword>
<name>A0ABX7I917_9BACT</name>
<dbReference type="InterPro" id="IPR002081">
    <property type="entry name" value="Cryptochrome/DNA_photolyase_1"/>
</dbReference>
<evidence type="ECO:0000256" key="3">
    <source>
        <dbReference type="ARBA" id="ARBA00022630"/>
    </source>
</evidence>
<dbReference type="InterPro" id="IPR036155">
    <property type="entry name" value="Crypto/Photolyase_N_sf"/>
</dbReference>
<dbReference type="InterPro" id="IPR006050">
    <property type="entry name" value="DNA_photolyase_N"/>
</dbReference>
<evidence type="ECO:0000256" key="1">
    <source>
        <dbReference type="ARBA" id="ARBA00001932"/>
    </source>
</evidence>
<dbReference type="EMBL" id="CP056775">
    <property type="protein sequence ID" value="QRR02318.1"/>
    <property type="molecule type" value="Genomic_DNA"/>
</dbReference>
<dbReference type="PANTHER" id="PTHR11455:SF22">
    <property type="entry name" value="CRYPTOCHROME DASH"/>
    <property type="match status" value="1"/>
</dbReference>
<dbReference type="Proteomes" id="UP000612680">
    <property type="component" value="Chromosome"/>
</dbReference>
<dbReference type="RefSeq" id="WP_204657156.1">
    <property type="nucleotide sequence ID" value="NZ_CP056775.1"/>
</dbReference>
<dbReference type="Gene3D" id="1.10.579.10">
    <property type="entry name" value="DNA Cyclobutane Dipyrimidine Photolyase, subunit A, domain 3"/>
    <property type="match status" value="1"/>
</dbReference>
<proteinExistence type="predicted"/>
<dbReference type="Pfam" id="PF03441">
    <property type="entry name" value="FAD_binding_7"/>
    <property type="match status" value="1"/>
</dbReference>
<protein>
    <submittedName>
        <fullName evidence="6">Deoxyribodipyrimidine photo-lyase</fullName>
    </submittedName>
</protein>
<dbReference type="Gene3D" id="1.25.40.80">
    <property type="match status" value="1"/>
</dbReference>
<gene>
    <name evidence="6" type="ORF">HWI92_16090</name>
</gene>
<keyword evidence="4" id="KW-0274">FAD</keyword>
<organism evidence="6 7">
    <name type="scientific">Dyadobacter sandarakinus</name>
    <dbReference type="NCBI Taxonomy" id="2747268"/>
    <lineage>
        <taxon>Bacteria</taxon>
        <taxon>Pseudomonadati</taxon>
        <taxon>Bacteroidota</taxon>
        <taxon>Cytophagia</taxon>
        <taxon>Cytophagales</taxon>
        <taxon>Spirosomataceae</taxon>
        <taxon>Dyadobacter</taxon>
    </lineage>
</organism>
<keyword evidence="7" id="KW-1185">Reference proteome</keyword>
<evidence type="ECO:0000256" key="4">
    <source>
        <dbReference type="ARBA" id="ARBA00022827"/>
    </source>
</evidence>
<reference evidence="6 7" key="1">
    <citation type="submission" date="2020-06" db="EMBL/GenBank/DDBJ databases">
        <title>Dyadobacter sandarakinus sp. nov., isolated from the soil of the Arctic Yellow River Station.</title>
        <authorList>
            <person name="Zhang Y."/>
            <person name="Peng F."/>
        </authorList>
    </citation>
    <scope>NUCLEOTIDE SEQUENCE [LARGE SCALE GENOMIC DNA]</scope>
    <source>
        <strain evidence="6 7">Q3-56</strain>
    </source>
</reference>
<sequence length="395" mass="45151">MARRIIYWFRNDLRLFDNEALRSAIDAGDEIIPVYVFDPRQFETTKLGFRRTGTLRTRFLMEAVEDLRRNIREKGGDLMIRVGEPEKIVSQLAEQYQASHVYASKEIAPQETRIESSLSKNLKVGNVDIELYWMDTLVPAEKLPFTIARLPVCFDDFYQLSKNQVSGRKLFEEPATFNIPADFEAGEMPSFSELGVSDADLANAQASSRGGELTGQALLKSVREDILLGRYHHESPELLIDTHLSDWLSVGCLSAATIYDELGTLDTSSSATAMLIRNLLARDYFNWILLRYGPRLFKPSGVTHTFEKQWSNDRETFEKWIQGQTPDEEINHLVTQLNRTGHITLPEREKLAAYLADTLQVNWTWGAMYYESCLIDYKVAVNWGRWNNISGVGKC</sequence>
<evidence type="ECO:0000259" key="5">
    <source>
        <dbReference type="PROSITE" id="PS51645"/>
    </source>
</evidence>
<dbReference type="InterPro" id="IPR036134">
    <property type="entry name" value="Crypto/Photolyase_FAD-like_sf"/>
</dbReference>
<dbReference type="Pfam" id="PF00875">
    <property type="entry name" value="DNA_photolyase"/>
    <property type="match status" value="1"/>
</dbReference>
<evidence type="ECO:0000256" key="2">
    <source>
        <dbReference type="ARBA" id="ARBA00001974"/>
    </source>
</evidence>
<comment type="cofactor">
    <cofactor evidence="2">
        <name>FAD</name>
        <dbReference type="ChEBI" id="CHEBI:57692"/>
    </cofactor>
</comment>
<evidence type="ECO:0000313" key="6">
    <source>
        <dbReference type="EMBL" id="QRR02318.1"/>
    </source>
</evidence>